<feature type="coiled-coil region" evidence="1">
    <location>
        <begin position="290"/>
        <end position="317"/>
    </location>
</feature>
<evidence type="ECO:0000313" key="4">
    <source>
        <dbReference type="Proteomes" id="UP000886595"/>
    </source>
</evidence>
<dbReference type="AlphaFoldDB" id="A0A8X7VAP3"/>
<dbReference type="InterPro" id="IPR040338">
    <property type="entry name" value="At1g67623-like"/>
</dbReference>
<keyword evidence="4" id="KW-1185">Reference proteome</keyword>
<reference evidence="3 4" key="1">
    <citation type="submission" date="2020-02" db="EMBL/GenBank/DDBJ databases">
        <authorList>
            <person name="Ma Q."/>
            <person name="Huang Y."/>
            <person name="Song X."/>
            <person name="Pei D."/>
        </authorList>
    </citation>
    <scope>NUCLEOTIDE SEQUENCE [LARGE SCALE GENOMIC DNA]</scope>
    <source>
        <strain evidence="3">Sxm20200214</strain>
        <tissue evidence="3">Leaf</tissue>
    </source>
</reference>
<dbReference type="OrthoDB" id="1865546at2759"/>
<protein>
    <recommendedName>
        <fullName evidence="2">At2g35280-like TPR domain-containing protein</fullName>
    </recommendedName>
</protein>
<feature type="domain" description="At2g35280-like TPR" evidence="2">
    <location>
        <begin position="80"/>
        <end position="163"/>
    </location>
</feature>
<dbReference type="PANTHER" id="PTHR33784">
    <property type="entry name" value="OS05G0482100 PROTEIN"/>
    <property type="match status" value="1"/>
</dbReference>
<sequence>MKHTSLKPSLNMLPYDMLMLILSKVALVSHVDLGACIASCKDMLNVSKYPEVLLSVRLEEVIRTPYQLVPSVMGLVEEHEKNGNIHAIFLCGLFNYFHLKHVTIGLTQLSIAARATHSDAMYLTGMILLGRGDFNEGSTYITELWKNPSFDIVRQCHMNVHKVVLEMTVREYHEYDILLSLLEVPENCMEEEETSKSKSSYSSSFIGRIGSKSKCSSINFVKISRFFSLDMSELPKRLFKEGEEPQVTQINNNCRIDYIIKKFTAWMPKELDVVKKDPATILEINSIISMSACETMLKCHESKIDEMEDAFAHCQEKTIECITELKMIKALFLCCLVMVLMYITYA</sequence>
<evidence type="ECO:0000259" key="2">
    <source>
        <dbReference type="Pfam" id="PF23310"/>
    </source>
</evidence>
<evidence type="ECO:0000313" key="3">
    <source>
        <dbReference type="EMBL" id="KAG2307783.1"/>
    </source>
</evidence>
<gene>
    <name evidence="3" type="ORF">Bca52824_027531</name>
</gene>
<evidence type="ECO:0000256" key="1">
    <source>
        <dbReference type="SAM" id="Coils"/>
    </source>
</evidence>
<dbReference type="EMBL" id="JAAMPC010000006">
    <property type="protein sequence ID" value="KAG2307783.1"/>
    <property type="molecule type" value="Genomic_DNA"/>
</dbReference>
<keyword evidence="1" id="KW-0175">Coiled coil</keyword>
<dbReference type="InterPro" id="IPR057136">
    <property type="entry name" value="At2g35280_TPR_dom"/>
</dbReference>
<comment type="caution">
    <text evidence="3">The sequence shown here is derived from an EMBL/GenBank/DDBJ whole genome shotgun (WGS) entry which is preliminary data.</text>
</comment>
<dbReference type="Proteomes" id="UP000886595">
    <property type="component" value="Unassembled WGS sequence"/>
</dbReference>
<proteinExistence type="predicted"/>
<organism evidence="3 4">
    <name type="scientific">Brassica carinata</name>
    <name type="common">Ethiopian mustard</name>
    <name type="synonym">Abyssinian cabbage</name>
    <dbReference type="NCBI Taxonomy" id="52824"/>
    <lineage>
        <taxon>Eukaryota</taxon>
        <taxon>Viridiplantae</taxon>
        <taxon>Streptophyta</taxon>
        <taxon>Embryophyta</taxon>
        <taxon>Tracheophyta</taxon>
        <taxon>Spermatophyta</taxon>
        <taxon>Magnoliopsida</taxon>
        <taxon>eudicotyledons</taxon>
        <taxon>Gunneridae</taxon>
        <taxon>Pentapetalae</taxon>
        <taxon>rosids</taxon>
        <taxon>malvids</taxon>
        <taxon>Brassicales</taxon>
        <taxon>Brassicaceae</taxon>
        <taxon>Brassiceae</taxon>
        <taxon>Brassica</taxon>
    </lineage>
</organism>
<accession>A0A8X7VAP3</accession>
<name>A0A8X7VAP3_BRACI</name>
<dbReference type="PANTHER" id="PTHR33784:SF25">
    <property type="entry name" value="NUCLEIC ACID-BINDING, OB-FOLD-LIKE PROTEIN"/>
    <property type="match status" value="1"/>
</dbReference>
<dbReference type="Pfam" id="PF23310">
    <property type="entry name" value="TPR_27"/>
    <property type="match status" value="1"/>
</dbReference>